<proteinExistence type="predicted"/>
<evidence type="ECO:0000313" key="3">
    <source>
        <dbReference type="Proteomes" id="UP000265515"/>
    </source>
</evidence>
<name>A0A388LES5_CHABU</name>
<dbReference type="AlphaFoldDB" id="A0A388LES5"/>
<organism evidence="2 3">
    <name type="scientific">Chara braunii</name>
    <name type="common">Braun's stonewort</name>
    <dbReference type="NCBI Taxonomy" id="69332"/>
    <lineage>
        <taxon>Eukaryota</taxon>
        <taxon>Viridiplantae</taxon>
        <taxon>Streptophyta</taxon>
        <taxon>Charophyceae</taxon>
        <taxon>Charales</taxon>
        <taxon>Characeae</taxon>
        <taxon>Chara</taxon>
    </lineage>
</organism>
<reference evidence="2 3" key="1">
    <citation type="journal article" date="2018" name="Cell">
        <title>The Chara Genome: Secondary Complexity and Implications for Plant Terrestrialization.</title>
        <authorList>
            <person name="Nishiyama T."/>
            <person name="Sakayama H."/>
            <person name="Vries J.D."/>
            <person name="Buschmann H."/>
            <person name="Saint-Marcoux D."/>
            <person name="Ullrich K.K."/>
            <person name="Haas F.B."/>
            <person name="Vanderstraeten L."/>
            <person name="Becker D."/>
            <person name="Lang D."/>
            <person name="Vosolsobe S."/>
            <person name="Rombauts S."/>
            <person name="Wilhelmsson P.K.I."/>
            <person name="Janitza P."/>
            <person name="Kern R."/>
            <person name="Heyl A."/>
            <person name="Rumpler F."/>
            <person name="Villalobos L.I.A.C."/>
            <person name="Clay J.M."/>
            <person name="Skokan R."/>
            <person name="Toyoda A."/>
            <person name="Suzuki Y."/>
            <person name="Kagoshima H."/>
            <person name="Schijlen E."/>
            <person name="Tajeshwar N."/>
            <person name="Catarino B."/>
            <person name="Hetherington A.J."/>
            <person name="Saltykova A."/>
            <person name="Bonnot C."/>
            <person name="Breuninger H."/>
            <person name="Symeonidi A."/>
            <person name="Radhakrishnan G.V."/>
            <person name="Van Nieuwerburgh F."/>
            <person name="Deforce D."/>
            <person name="Chang C."/>
            <person name="Karol K.G."/>
            <person name="Hedrich R."/>
            <person name="Ulvskov P."/>
            <person name="Glockner G."/>
            <person name="Delwiche C.F."/>
            <person name="Petrasek J."/>
            <person name="Van de Peer Y."/>
            <person name="Friml J."/>
            <person name="Beilby M."/>
            <person name="Dolan L."/>
            <person name="Kohara Y."/>
            <person name="Sugano S."/>
            <person name="Fujiyama A."/>
            <person name="Delaux P.-M."/>
            <person name="Quint M."/>
            <person name="TheiBen G."/>
            <person name="Hagemann M."/>
            <person name="Harholt J."/>
            <person name="Dunand C."/>
            <person name="Zachgo S."/>
            <person name="Langdale J."/>
            <person name="Maumus F."/>
            <person name="Straeten D.V.D."/>
            <person name="Gould S.B."/>
            <person name="Rensing S.A."/>
        </authorList>
    </citation>
    <scope>NUCLEOTIDE SEQUENCE [LARGE SCALE GENOMIC DNA]</scope>
    <source>
        <strain evidence="2 3">S276</strain>
    </source>
</reference>
<comment type="caution">
    <text evidence="2">The sequence shown here is derived from an EMBL/GenBank/DDBJ whole genome shotgun (WGS) entry which is preliminary data.</text>
</comment>
<gene>
    <name evidence="2" type="ORF">CBR_g31347</name>
</gene>
<protein>
    <submittedName>
        <fullName evidence="2">Uncharacterized protein</fullName>
    </submittedName>
</protein>
<accession>A0A388LES5</accession>
<evidence type="ECO:0000256" key="1">
    <source>
        <dbReference type="SAM" id="MobiDB-lite"/>
    </source>
</evidence>
<feature type="region of interest" description="Disordered" evidence="1">
    <location>
        <begin position="297"/>
        <end position="416"/>
    </location>
</feature>
<dbReference type="Gramene" id="GBG80791">
    <property type="protein sequence ID" value="GBG80791"/>
    <property type="gene ID" value="CBR_g31347"/>
</dbReference>
<dbReference type="EMBL" id="BFEA01000357">
    <property type="protein sequence ID" value="GBG80791.1"/>
    <property type="molecule type" value="Genomic_DNA"/>
</dbReference>
<dbReference type="Proteomes" id="UP000265515">
    <property type="component" value="Unassembled WGS sequence"/>
</dbReference>
<feature type="compositionally biased region" description="Basic and acidic residues" evidence="1">
    <location>
        <begin position="357"/>
        <end position="366"/>
    </location>
</feature>
<sequence length="416" mass="46581">MTYREDLIRAYENGWLRKKTFARGFKHGRVHGEGANVMSYVAKSREVAQWLVAKADDTITIKGVEYKILFKAWMTRAELEEQRRREDETKLWVVALQVLIVRAMFHVGDLVPQSMGPIIHRHPPEPDATRPKLMNLKFDLAREAEEKFEALLPMKLNDGDLYNVQFVNKNTAWCTGCRWWFHTETDGCPRATEDETTTQGVAGGGSRRIQQGEVVFERAFRSTVGDPHNPSATRGESSAAAEARRSGSFQMTTHANDRNFVPTGGRALPPAHEQNDLREVYPVGALTQSALADIRTGSWASIPGAPDPCDGDDDDDGEDDGDDDDDDDDDGDDDDDDDDGHDDDDDDESQYLRVVIKKSEPRKDDGGYAEEDNRENDDDGVGSLGIRSVGEGKSKKQKKTKEWSTVRSLLMNRSIS</sequence>
<feature type="region of interest" description="Disordered" evidence="1">
    <location>
        <begin position="221"/>
        <end position="271"/>
    </location>
</feature>
<feature type="compositionally biased region" description="Acidic residues" evidence="1">
    <location>
        <begin position="309"/>
        <end position="349"/>
    </location>
</feature>
<feature type="compositionally biased region" description="Polar residues" evidence="1">
    <location>
        <begin position="405"/>
        <end position="416"/>
    </location>
</feature>
<keyword evidence="3" id="KW-1185">Reference proteome</keyword>
<feature type="compositionally biased region" description="Low complexity" evidence="1">
    <location>
        <begin position="231"/>
        <end position="241"/>
    </location>
</feature>
<dbReference type="STRING" id="69332.A0A388LES5"/>
<feature type="compositionally biased region" description="Basic and acidic residues" evidence="1">
    <location>
        <begin position="390"/>
        <end position="404"/>
    </location>
</feature>
<feature type="compositionally biased region" description="Acidic residues" evidence="1">
    <location>
        <begin position="367"/>
        <end position="380"/>
    </location>
</feature>
<evidence type="ECO:0000313" key="2">
    <source>
        <dbReference type="EMBL" id="GBG80791.1"/>
    </source>
</evidence>